<dbReference type="EMBL" id="CP044205">
    <property type="protein sequence ID" value="QFY43289.1"/>
    <property type="molecule type" value="Genomic_DNA"/>
</dbReference>
<gene>
    <name evidence="1" type="ORF">F6R98_12230</name>
</gene>
<organism evidence="1 2">
    <name type="scientific">Candidatus Methylospira mobilis</name>
    <dbReference type="NCBI Taxonomy" id="1808979"/>
    <lineage>
        <taxon>Bacteria</taxon>
        <taxon>Pseudomonadati</taxon>
        <taxon>Pseudomonadota</taxon>
        <taxon>Gammaproteobacteria</taxon>
        <taxon>Methylococcales</taxon>
        <taxon>Methylococcaceae</taxon>
        <taxon>Candidatus Methylospira</taxon>
    </lineage>
</organism>
<dbReference type="Pfam" id="PF13557">
    <property type="entry name" value="Phenol_MetA_deg"/>
    <property type="match status" value="1"/>
</dbReference>
<proteinExistence type="predicted"/>
<dbReference type="KEGG" id="mmob:F6R98_12230"/>
<evidence type="ECO:0000313" key="2">
    <source>
        <dbReference type="Proteomes" id="UP000325755"/>
    </source>
</evidence>
<accession>A0A5Q0BI98</accession>
<sequence>MAWGNGAKICMLISNYNIALLLCFVSGLTGCALPVKSADTKIPSEKNSVLSTSAAASGPAPANASTAVEETAAQDSFNRQVQEYSRLLVADIMKDADLQPVAAEDGHPVHADPGASAISAYGEQVADDTMDEFFKGRYNRSRARLPENIDKWRTQIDVSNPGSDLANFPNSAFTLPQGRGYFELSPFTYYGTGTNNPAQYNSEFLLRYGATDNIELRLFGNGVSWSGGASQAWGFSPIAFDTKIHLWGENQKYFLPAAGLEAYIQTPWLSSNPAFYQGTQPSISFNFDQSLPFDIDFEYNLGATRTLTQGNSSVNAWEFVFQWAFQRDFFSKDFAVFVHGYYNAMGLPRGPQVLSSYDNDNKPKQNAVGAGFVWTINHRLQLYGQTSGGTTQFTNSIISMLGFVAAF</sequence>
<dbReference type="RefSeq" id="WP_153249271.1">
    <property type="nucleotide sequence ID" value="NZ_CP044205.1"/>
</dbReference>
<name>A0A5Q0BI98_9GAMM</name>
<dbReference type="InParanoid" id="A0A5Q0BI98"/>
<keyword evidence="2" id="KW-1185">Reference proteome</keyword>
<dbReference type="AlphaFoldDB" id="A0A5Q0BI98"/>
<dbReference type="InterPro" id="IPR025737">
    <property type="entry name" value="FApF"/>
</dbReference>
<protein>
    <submittedName>
        <fullName evidence="1">Transporter</fullName>
    </submittedName>
</protein>
<dbReference type="Proteomes" id="UP000325755">
    <property type="component" value="Chromosome"/>
</dbReference>
<reference evidence="1 2" key="1">
    <citation type="submission" date="2019-09" db="EMBL/GenBank/DDBJ databases">
        <title>Ecophysiology of the spiral-shaped methanotroph Methylospira mobilis as revealed by the complete genome sequence.</title>
        <authorList>
            <person name="Oshkin I.Y."/>
            <person name="Dedysh S.N."/>
            <person name="Miroshnikov K."/>
            <person name="Danilova O.V."/>
            <person name="Hakobyan A."/>
            <person name="Liesack W."/>
        </authorList>
    </citation>
    <scope>NUCLEOTIDE SEQUENCE [LARGE SCALE GENOMIC DNA]</scope>
    <source>
        <strain evidence="1 2">Shm1</strain>
    </source>
</reference>
<dbReference type="OrthoDB" id="5563099at2"/>
<evidence type="ECO:0000313" key="1">
    <source>
        <dbReference type="EMBL" id="QFY43289.1"/>
    </source>
</evidence>